<organism evidence="2 3">
    <name type="scientific">Cellulomonas terrae</name>
    <dbReference type="NCBI Taxonomy" id="311234"/>
    <lineage>
        <taxon>Bacteria</taxon>
        <taxon>Bacillati</taxon>
        <taxon>Actinomycetota</taxon>
        <taxon>Actinomycetes</taxon>
        <taxon>Micrococcales</taxon>
        <taxon>Cellulomonadaceae</taxon>
        <taxon>Cellulomonas</taxon>
    </lineage>
</organism>
<evidence type="ECO:0000313" key="3">
    <source>
        <dbReference type="Proteomes" id="UP000321049"/>
    </source>
</evidence>
<accession>A0A511JQ18</accession>
<sequence>MHDDSTFPDVLPMLAVGRHRDPRDGGCLMEWVSVLAGERWSDHPACTHPLLAHLARSVNDRVSDASRHALLDLAPLLAGARSGVPSWSLEIAVVTVRHALRRAGALDGRELAVALMTLDRLLAPPDGREPAEMRAATAEALATVPTAAAWAEDFTRAMGPPRHVRGLTRGIVDASVTTVSASSDADDALVSMLTDAVLTYQELTVGGAVASDRSRGTTPERLHGTPRGTGPALSVAAAQG</sequence>
<evidence type="ECO:0000256" key="1">
    <source>
        <dbReference type="SAM" id="MobiDB-lite"/>
    </source>
</evidence>
<evidence type="ECO:0000313" key="2">
    <source>
        <dbReference type="EMBL" id="GEM00030.1"/>
    </source>
</evidence>
<feature type="region of interest" description="Disordered" evidence="1">
    <location>
        <begin position="210"/>
        <end position="240"/>
    </location>
</feature>
<protein>
    <submittedName>
        <fullName evidence="2">Uncharacterized protein</fullName>
    </submittedName>
</protein>
<keyword evidence="3" id="KW-1185">Reference proteome</keyword>
<dbReference type="RefSeq" id="WP_146847634.1">
    <property type="nucleotide sequence ID" value="NZ_BJWH01000025.1"/>
</dbReference>
<dbReference type="AlphaFoldDB" id="A0A511JQ18"/>
<gene>
    <name evidence="2" type="ORF">CTE05_35760</name>
</gene>
<reference evidence="2 3" key="1">
    <citation type="submission" date="2019-07" db="EMBL/GenBank/DDBJ databases">
        <title>Whole genome shotgun sequence of Cellulomonas terrae NBRC 100819.</title>
        <authorList>
            <person name="Hosoyama A."/>
            <person name="Uohara A."/>
            <person name="Ohji S."/>
            <person name="Ichikawa N."/>
        </authorList>
    </citation>
    <scope>NUCLEOTIDE SEQUENCE [LARGE SCALE GENOMIC DNA]</scope>
    <source>
        <strain evidence="2 3">NBRC 100819</strain>
    </source>
</reference>
<feature type="compositionally biased region" description="Basic and acidic residues" evidence="1">
    <location>
        <begin position="212"/>
        <end position="223"/>
    </location>
</feature>
<dbReference type="Proteomes" id="UP000321049">
    <property type="component" value="Unassembled WGS sequence"/>
</dbReference>
<name>A0A511JQ18_9CELL</name>
<comment type="caution">
    <text evidence="2">The sequence shown here is derived from an EMBL/GenBank/DDBJ whole genome shotgun (WGS) entry which is preliminary data.</text>
</comment>
<dbReference type="OrthoDB" id="7264945at2"/>
<proteinExistence type="predicted"/>
<dbReference type="EMBL" id="BJWH01000025">
    <property type="protein sequence ID" value="GEM00030.1"/>
    <property type="molecule type" value="Genomic_DNA"/>
</dbReference>